<keyword evidence="2" id="KW-1185">Reference proteome</keyword>
<dbReference type="InterPro" id="IPR023476">
    <property type="entry name" value="Pep_tRNA_hydro_II_dom_sf"/>
</dbReference>
<sequence>MSTRTTPGISRCSVSPVLVFAGTQETLRAARSRAVGRGLTPAIFTADLFRTGNDDDNRAAVRAVSRDDLDLVGIALHAPKNVVDKVLKGARMHP</sequence>
<dbReference type="Pfam" id="PF09391">
    <property type="entry name" value="DUF2000"/>
    <property type="match status" value="1"/>
</dbReference>
<dbReference type="InterPro" id="IPR018988">
    <property type="entry name" value="DUF2000"/>
</dbReference>
<name>A0ABW3G5E3_9NOCA</name>
<dbReference type="RefSeq" id="WP_253646753.1">
    <property type="nucleotide sequence ID" value="NZ_BAAAMO010000002.1"/>
</dbReference>
<dbReference type="Gene3D" id="3.40.1490.10">
    <property type="entry name" value="Bit1"/>
    <property type="match status" value="1"/>
</dbReference>
<evidence type="ECO:0000313" key="2">
    <source>
        <dbReference type="Proteomes" id="UP001597068"/>
    </source>
</evidence>
<dbReference type="EMBL" id="JBHTIL010000001">
    <property type="protein sequence ID" value="MFD0925283.1"/>
    <property type="molecule type" value="Genomic_DNA"/>
</dbReference>
<dbReference type="Proteomes" id="UP001597068">
    <property type="component" value="Unassembled WGS sequence"/>
</dbReference>
<reference evidence="2" key="1">
    <citation type="journal article" date="2019" name="Int. J. Syst. Evol. Microbiol.">
        <title>The Global Catalogue of Microorganisms (GCM) 10K type strain sequencing project: providing services to taxonomists for standard genome sequencing and annotation.</title>
        <authorList>
            <consortium name="The Broad Institute Genomics Platform"/>
            <consortium name="The Broad Institute Genome Sequencing Center for Infectious Disease"/>
            <person name="Wu L."/>
            <person name="Ma J."/>
        </authorList>
    </citation>
    <scope>NUCLEOTIDE SEQUENCE [LARGE SCALE GENOMIC DNA]</scope>
    <source>
        <strain evidence="2">CCUG 50873</strain>
    </source>
</reference>
<evidence type="ECO:0000313" key="1">
    <source>
        <dbReference type="EMBL" id="MFD0925283.1"/>
    </source>
</evidence>
<organism evidence="1 2">
    <name type="scientific">Williamsia deligens</name>
    <dbReference type="NCBI Taxonomy" id="321325"/>
    <lineage>
        <taxon>Bacteria</taxon>
        <taxon>Bacillati</taxon>
        <taxon>Actinomycetota</taxon>
        <taxon>Actinomycetes</taxon>
        <taxon>Mycobacteriales</taxon>
        <taxon>Nocardiaceae</taxon>
        <taxon>Williamsia</taxon>
    </lineage>
</organism>
<dbReference type="SUPFAM" id="SSF102462">
    <property type="entry name" value="Peptidyl-tRNA hydrolase II"/>
    <property type="match status" value="1"/>
</dbReference>
<accession>A0ABW3G5E3</accession>
<comment type="caution">
    <text evidence="1">The sequence shown here is derived from an EMBL/GenBank/DDBJ whole genome shotgun (WGS) entry which is preliminary data.</text>
</comment>
<protein>
    <submittedName>
        <fullName evidence="1">DUF2000 family protein</fullName>
    </submittedName>
</protein>
<proteinExistence type="predicted"/>
<gene>
    <name evidence="1" type="ORF">ACFQ04_05985</name>
</gene>